<dbReference type="InterPro" id="IPR001647">
    <property type="entry name" value="HTH_TetR"/>
</dbReference>
<keyword evidence="6" id="KW-1185">Reference proteome</keyword>
<feature type="region of interest" description="Disordered" evidence="3">
    <location>
        <begin position="226"/>
        <end position="251"/>
    </location>
</feature>
<evidence type="ECO:0000259" key="4">
    <source>
        <dbReference type="PROSITE" id="PS50977"/>
    </source>
</evidence>
<dbReference type="Pfam" id="PF00440">
    <property type="entry name" value="TetR_N"/>
    <property type="match status" value="1"/>
</dbReference>
<evidence type="ECO:0000256" key="2">
    <source>
        <dbReference type="PROSITE-ProRule" id="PRU00335"/>
    </source>
</evidence>
<accession>A0ABW6RB83</accession>
<dbReference type="EMBL" id="JBIAPK010000002">
    <property type="protein sequence ID" value="MFF3338775.1"/>
    <property type="molecule type" value="Genomic_DNA"/>
</dbReference>
<protein>
    <submittedName>
        <fullName evidence="5">TetR/AcrR family transcriptional regulator</fullName>
    </submittedName>
</protein>
<dbReference type="InterPro" id="IPR009057">
    <property type="entry name" value="Homeodomain-like_sf"/>
</dbReference>
<dbReference type="SUPFAM" id="SSF46689">
    <property type="entry name" value="Homeodomain-like"/>
    <property type="match status" value="1"/>
</dbReference>
<evidence type="ECO:0000313" key="5">
    <source>
        <dbReference type="EMBL" id="MFF3338775.1"/>
    </source>
</evidence>
<name>A0ABW6RB83_9ACTN</name>
<feature type="compositionally biased region" description="Gly residues" evidence="3">
    <location>
        <begin position="227"/>
        <end position="241"/>
    </location>
</feature>
<dbReference type="PROSITE" id="PS50977">
    <property type="entry name" value="HTH_TETR_2"/>
    <property type="match status" value="1"/>
</dbReference>
<dbReference type="PRINTS" id="PR00455">
    <property type="entry name" value="HTHTETR"/>
</dbReference>
<feature type="compositionally biased region" description="Low complexity" evidence="3">
    <location>
        <begin position="242"/>
        <end position="251"/>
    </location>
</feature>
<dbReference type="RefSeq" id="WP_387894710.1">
    <property type="nucleotide sequence ID" value="NZ_JBIAPK010000002.1"/>
</dbReference>
<comment type="caution">
    <text evidence="5">The sequence shown here is derived from an EMBL/GenBank/DDBJ whole genome shotgun (WGS) entry which is preliminary data.</text>
</comment>
<evidence type="ECO:0000313" key="6">
    <source>
        <dbReference type="Proteomes" id="UP001601976"/>
    </source>
</evidence>
<organism evidence="5 6">
    <name type="scientific">Streptomyces flavidovirens</name>
    <dbReference type="NCBI Taxonomy" id="67298"/>
    <lineage>
        <taxon>Bacteria</taxon>
        <taxon>Bacillati</taxon>
        <taxon>Actinomycetota</taxon>
        <taxon>Actinomycetes</taxon>
        <taxon>Kitasatosporales</taxon>
        <taxon>Streptomycetaceae</taxon>
        <taxon>Streptomyces</taxon>
    </lineage>
</organism>
<feature type="compositionally biased region" description="Basic and acidic residues" evidence="3">
    <location>
        <begin position="78"/>
        <end position="87"/>
    </location>
</feature>
<feature type="domain" description="HTH tetR-type" evidence="4">
    <location>
        <begin position="2"/>
        <end position="62"/>
    </location>
</feature>
<gene>
    <name evidence="5" type="ORF">ACFYWW_08555</name>
</gene>
<dbReference type="PANTHER" id="PTHR30055:SF146">
    <property type="entry name" value="HTH-TYPE TRANSCRIPTIONAL DUAL REGULATOR CECR"/>
    <property type="match status" value="1"/>
</dbReference>
<evidence type="ECO:0000256" key="3">
    <source>
        <dbReference type="SAM" id="MobiDB-lite"/>
    </source>
</evidence>
<keyword evidence="1 2" id="KW-0238">DNA-binding</keyword>
<dbReference type="InterPro" id="IPR050109">
    <property type="entry name" value="HTH-type_TetR-like_transc_reg"/>
</dbReference>
<dbReference type="PANTHER" id="PTHR30055">
    <property type="entry name" value="HTH-TYPE TRANSCRIPTIONAL REGULATOR RUTR"/>
    <property type="match status" value="1"/>
</dbReference>
<dbReference type="Proteomes" id="UP001601976">
    <property type="component" value="Unassembled WGS sequence"/>
</dbReference>
<reference evidence="5 6" key="1">
    <citation type="submission" date="2024-10" db="EMBL/GenBank/DDBJ databases">
        <title>The Natural Products Discovery Center: Release of the First 8490 Sequenced Strains for Exploring Actinobacteria Biosynthetic Diversity.</title>
        <authorList>
            <person name="Kalkreuter E."/>
            <person name="Kautsar S.A."/>
            <person name="Yang D."/>
            <person name="Bader C.D."/>
            <person name="Teijaro C.N."/>
            <person name="Fluegel L."/>
            <person name="Davis C.M."/>
            <person name="Simpson J.R."/>
            <person name="Lauterbach L."/>
            <person name="Steele A.D."/>
            <person name="Gui C."/>
            <person name="Meng S."/>
            <person name="Li G."/>
            <person name="Viehrig K."/>
            <person name="Ye F."/>
            <person name="Su P."/>
            <person name="Kiefer A.F."/>
            <person name="Nichols A."/>
            <person name="Cepeda A.J."/>
            <person name="Yan W."/>
            <person name="Fan B."/>
            <person name="Jiang Y."/>
            <person name="Adhikari A."/>
            <person name="Zheng C.-J."/>
            <person name="Schuster L."/>
            <person name="Cowan T.M."/>
            <person name="Smanski M.J."/>
            <person name="Chevrette M.G."/>
            <person name="De Carvalho L.P.S."/>
            <person name="Shen B."/>
        </authorList>
    </citation>
    <scope>NUCLEOTIDE SEQUENCE [LARGE SCALE GENOMIC DNA]</scope>
    <source>
        <strain evidence="5 6">NPDC003029</strain>
    </source>
</reference>
<proteinExistence type="predicted"/>
<sequence>MPTAREALLDAALTALAGRPWSGVRMVDVAAAAGVSRQTLYNEFGSKDGLARALVRREADGYLAGVERVLAGGTADRTAARPADRPGDGTADPAAARTPGVHDRLVAVAEWTLGAARTSPLVRALLTGCWGERLPAPRPARYALSVSVSPVPAQRRADDGSPGPADLVAAVRDRALAALGTGRTKAEAADIAHRCELTVRLALSYVVAPTASVDDFARLLRTALGGAAHGGPGRGGPGRGVSGPSPRAGAR</sequence>
<evidence type="ECO:0000256" key="1">
    <source>
        <dbReference type="ARBA" id="ARBA00023125"/>
    </source>
</evidence>
<dbReference type="Gene3D" id="1.10.357.10">
    <property type="entry name" value="Tetracycline Repressor, domain 2"/>
    <property type="match status" value="1"/>
</dbReference>
<feature type="region of interest" description="Disordered" evidence="3">
    <location>
        <begin position="75"/>
        <end position="98"/>
    </location>
</feature>
<feature type="DNA-binding region" description="H-T-H motif" evidence="2">
    <location>
        <begin position="25"/>
        <end position="44"/>
    </location>
</feature>